<keyword evidence="2" id="KW-1185">Reference proteome</keyword>
<reference evidence="1" key="1">
    <citation type="journal article" date="2020" name="Stud. Mycol.">
        <title>101 Dothideomycetes genomes: a test case for predicting lifestyles and emergence of pathogens.</title>
        <authorList>
            <person name="Haridas S."/>
            <person name="Albert R."/>
            <person name="Binder M."/>
            <person name="Bloem J."/>
            <person name="Labutti K."/>
            <person name="Salamov A."/>
            <person name="Andreopoulos B."/>
            <person name="Baker S."/>
            <person name="Barry K."/>
            <person name="Bills G."/>
            <person name="Bluhm B."/>
            <person name="Cannon C."/>
            <person name="Castanera R."/>
            <person name="Culley D."/>
            <person name="Daum C."/>
            <person name="Ezra D."/>
            <person name="Gonzalez J."/>
            <person name="Henrissat B."/>
            <person name="Kuo A."/>
            <person name="Liang C."/>
            <person name="Lipzen A."/>
            <person name="Lutzoni F."/>
            <person name="Magnuson J."/>
            <person name="Mondo S."/>
            <person name="Nolan M."/>
            <person name="Ohm R."/>
            <person name="Pangilinan J."/>
            <person name="Park H.-J."/>
            <person name="Ramirez L."/>
            <person name="Alfaro M."/>
            <person name="Sun H."/>
            <person name="Tritt A."/>
            <person name="Yoshinaga Y."/>
            <person name="Zwiers L.-H."/>
            <person name="Turgeon B."/>
            <person name="Goodwin S."/>
            <person name="Spatafora J."/>
            <person name="Crous P."/>
            <person name="Grigoriev I."/>
        </authorList>
    </citation>
    <scope>NUCLEOTIDE SEQUENCE</scope>
    <source>
        <strain evidence="1">CBS 116435</strain>
    </source>
</reference>
<accession>A0A9P4UP60</accession>
<protein>
    <submittedName>
        <fullName evidence="1">Uncharacterized protein</fullName>
    </submittedName>
</protein>
<proteinExistence type="predicted"/>
<dbReference type="EMBL" id="MU003778">
    <property type="protein sequence ID" value="KAF2723102.1"/>
    <property type="molecule type" value="Genomic_DNA"/>
</dbReference>
<name>A0A9P4UP60_9PEZI</name>
<dbReference type="Proteomes" id="UP000799441">
    <property type="component" value="Unassembled WGS sequence"/>
</dbReference>
<comment type="caution">
    <text evidence="1">The sequence shown here is derived from an EMBL/GenBank/DDBJ whole genome shotgun (WGS) entry which is preliminary data.</text>
</comment>
<sequence>MMLLAATAAVPVPSIWQDGKAPIDRRVSAPKPAEAAWRLHARYRGLHTLPPSPISPYNDQGWVCRRCASVGDRVSSVVSAQSLGNVEDIRNLYLCISASASTLSMCAQVRVKCAGPSVMIA</sequence>
<gene>
    <name evidence="1" type="ORF">K431DRAFT_32425</name>
</gene>
<organism evidence="1 2">
    <name type="scientific">Polychaeton citri CBS 116435</name>
    <dbReference type="NCBI Taxonomy" id="1314669"/>
    <lineage>
        <taxon>Eukaryota</taxon>
        <taxon>Fungi</taxon>
        <taxon>Dikarya</taxon>
        <taxon>Ascomycota</taxon>
        <taxon>Pezizomycotina</taxon>
        <taxon>Dothideomycetes</taxon>
        <taxon>Dothideomycetidae</taxon>
        <taxon>Capnodiales</taxon>
        <taxon>Capnodiaceae</taxon>
        <taxon>Polychaeton</taxon>
    </lineage>
</organism>
<dbReference type="AlphaFoldDB" id="A0A9P4UP60"/>
<evidence type="ECO:0000313" key="1">
    <source>
        <dbReference type="EMBL" id="KAF2723102.1"/>
    </source>
</evidence>
<evidence type="ECO:0000313" key="2">
    <source>
        <dbReference type="Proteomes" id="UP000799441"/>
    </source>
</evidence>